<feature type="binding site" evidence="11">
    <location>
        <position position="161"/>
    </location>
    <ligand>
        <name>Zn(2+)</name>
        <dbReference type="ChEBI" id="CHEBI:29105"/>
    </ligand>
</feature>
<gene>
    <name evidence="15" type="ordered locus">ANT_17020</name>
</gene>
<dbReference type="PIRSF" id="PIRSF001084">
    <property type="entry name" value="B-galactosidase"/>
    <property type="match status" value="1"/>
</dbReference>
<evidence type="ECO:0000256" key="4">
    <source>
        <dbReference type="ARBA" id="ARBA00022723"/>
    </source>
</evidence>
<reference evidence="15 16" key="1">
    <citation type="submission" date="2010-12" db="EMBL/GenBank/DDBJ databases">
        <title>Whole genome sequence of Anaerolinea thermophila UNI-1.</title>
        <authorList>
            <person name="Narita-Yamada S."/>
            <person name="Kishi E."/>
            <person name="Watanabe Y."/>
            <person name="Takasaki K."/>
            <person name="Ankai A."/>
            <person name="Oguchi A."/>
            <person name="Fukui S."/>
            <person name="Takahashi M."/>
            <person name="Yashiro I."/>
            <person name="Hosoyama A."/>
            <person name="Sekiguchi Y."/>
            <person name="Hanada S."/>
            <person name="Fujita N."/>
        </authorList>
    </citation>
    <scope>NUCLEOTIDE SEQUENCE [LARGE SCALE GENOMIC DNA]</scope>
    <source>
        <strain evidence="16">DSM 14523 / JCM 11388 / NBRC 100420 / UNI-1</strain>
    </source>
</reference>
<keyword evidence="16" id="KW-1185">Reference proteome</keyword>
<proteinExistence type="inferred from homology"/>
<dbReference type="GO" id="GO:0046872">
    <property type="term" value="F:metal ion binding"/>
    <property type="evidence" value="ECO:0007669"/>
    <property type="project" value="UniProtKB-KW"/>
</dbReference>
<keyword evidence="6 11" id="KW-0862">Zinc</keyword>
<evidence type="ECO:0000313" key="16">
    <source>
        <dbReference type="Proteomes" id="UP000008922"/>
    </source>
</evidence>
<dbReference type="EMBL" id="AP012029">
    <property type="protein sequence ID" value="BAJ63728.1"/>
    <property type="molecule type" value="Genomic_DNA"/>
</dbReference>
<dbReference type="GO" id="GO:0004565">
    <property type="term" value="F:beta-galactosidase activity"/>
    <property type="evidence" value="ECO:0007669"/>
    <property type="project" value="UniProtKB-EC"/>
</dbReference>
<feature type="binding site" evidence="11">
    <location>
        <position position="116"/>
    </location>
    <ligand>
        <name>Zn(2+)</name>
        <dbReference type="ChEBI" id="CHEBI:29105"/>
    </ligand>
</feature>
<dbReference type="Proteomes" id="UP000008922">
    <property type="component" value="Chromosome"/>
</dbReference>
<evidence type="ECO:0000256" key="9">
    <source>
        <dbReference type="PIRSR" id="PIRSR001084-1"/>
    </source>
</evidence>
<dbReference type="InterPro" id="IPR003476">
    <property type="entry name" value="Glyco_hydro_42"/>
</dbReference>
<protein>
    <recommendedName>
        <fullName evidence="3 8">Beta-galactosidase</fullName>
        <shortName evidence="8">Beta-gal</shortName>
        <ecNumber evidence="3 8">3.2.1.23</ecNumber>
    </recommendedName>
</protein>
<feature type="active site" description="Proton donor" evidence="9">
    <location>
        <position position="151"/>
    </location>
</feature>
<feature type="domain" description="Beta-galactosidase trimerisation" evidence="13">
    <location>
        <begin position="390"/>
        <end position="595"/>
    </location>
</feature>
<dbReference type="Pfam" id="PF08532">
    <property type="entry name" value="Glyco_hydro_42M"/>
    <property type="match status" value="1"/>
</dbReference>
<name>E8N5L4_ANATU</name>
<evidence type="ECO:0000259" key="12">
    <source>
        <dbReference type="Pfam" id="PF02449"/>
    </source>
</evidence>
<evidence type="ECO:0000256" key="11">
    <source>
        <dbReference type="PIRSR" id="PIRSR001084-3"/>
    </source>
</evidence>
<keyword evidence="7 8" id="KW-0326">Glycosidase</keyword>
<evidence type="ECO:0000256" key="7">
    <source>
        <dbReference type="ARBA" id="ARBA00023295"/>
    </source>
</evidence>
<feature type="binding site" evidence="10">
    <location>
        <position position="308"/>
    </location>
    <ligand>
        <name>substrate</name>
    </ligand>
</feature>
<dbReference type="SUPFAM" id="SSF51445">
    <property type="entry name" value="(Trans)glycosidases"/>
    <property type="match status" value="1"/>
</dbReference>
<evidence type="ECO:0000256" key="5">
    <source>
        <dbReference type="ARBA" id="ARBA00022801"/>
    </source>
</evidence>
<dbReference type="InterPro" id="IPR013529">
    <property type="entry name" value="Glyco_hydro_42_N"/>
</dbReference>
<dbReference type="OrthoDB" id="9800974at2"/>
<organism evidence="15 16">
    <name type="scientific">Anaerolinea thermophila (strain DSM 14523 / JCM 11388 / NBRC 100420 / UNI-1)</name>
    <dbReference type="NCBI Taxonomy" id="926569"/>
    <lineage>
        <taxon>Bacteria</taxon>
        <taxon>Bacillati</taxon>
        <taxon>Chloroflexota</taxon>
        <taxon>Anaerolineae</taxon>
        <taxon>Anaerolineales</taxon>
        <taxon>Anaerolineaceae</taxon>
        <taxon>Anaerolinea</taxon>
    </lineage>
</organism>
<evidence type="ECO:0000256" key="3">
    <source>
        <dbReference type="ARBA" id="ARBA00012756"/>
    </source>
</evidence>
<sequence length="666" mass="76929">MTTQRSRKVLHIGAAYYPEHWKSEQWLSDIRLMQELGLSVVRMGEFAWSSLEPSKGNFQFEWLDQAINLLALHDIRTVLGTPTAAPPAWLVSEHPEILATNEEGRKVQFGNRCHYCVNSTAFHEATAKLVKAMAEHFGSNPNIIGWQIDNEFNRVCYCEHCQALFQEYLKEKYKSLDELNRRWTTAYWSQTYNDWSQIPIPIGPHNPALMLEWKRFVTRSYRKFQRMQIDLLRPHLREEVWITHNFMGWFDGFDHYEMSTDLDMASWDWYIGMGHNEPVFSSATHDLTRGFKKKNFWVMEIQPNTVNWAKINNPLYKGEARTMAWQAIGKGADAVLYWQWRSALNGQEQFHGTLVDQSGQPRPFFEEVKQIAKEFRELSSVFEYTQVESRVAILNDYESRWAISWQKHHRDFDYVALLLSYYRPLCQLNIPVDIISPDQSLEEYKLVLAPALTIVDEARIAHLKSFVDNGGHLVLGARTAVKNRDNAFHPLRPPAFLTHLTGAEVEDFYALNEEVPLQGNWFTGTARIWAERMKIIDPDSTLPVATYGVSNGWLDGQIAMTIHNHGSGLVYYAGAYLDDTAMFAYLKRVATNAGVQGLFEAPAGVQIYRRVRTYDKKEVFVIVNHTRMEQIVKLDNNTYDDHISGKRIAGQIRLSPYGVAVLTKTI</sequence>
<dbReference type="CDD" id="cd03143">
    <property type="entry name" value="A4_beta-galactosidase_middle_domain"/>
    <property type="match status" value="1"/>
</dbReference>
<feature type="active site" description="Nucleophile" evidence="9">
    <location>
        <position position="300"/>
    </location>
</feature>
<dbReference type="SUPFAM" id="SSF52317">
    <property type="entry name" value="Class I glutamine amidotransferase-like"/>
    <property type="match status" value="1"/>
</dbReference>
<dbReference type="STRING" id="926569.ANT_17020"/>
<feature type="domain" description="Beta-galactosidase C-terminal" evidence="14">
    <location>
        <begin position="611"/>
        <end position="663"/>
    </location>
</feature>
<feature type="domain" description="Glycoside hydrolase family 42 N-terminal" evidence="12">
    <location>
        <begin position="16"/>
        <end position="377"/>
    </location>
</feature>
<evidence type="ECO:0000256" key="8">
    <source>
        <dbReference type="PIRNR" id="PIRNR001084"/>
    </source>
</evidence>
<dbReference type="KEGG" id="atm:ANT_17020"/>
<dbReference type="GO" id="GO:0006012">
    <property type="term" value="P:galactose metabolic process"/>
    <property type="evidence" value="ECO:0007669"/>
    <property type="project" value="InterPro"/>
</dbReference>
<dbReference type="InterPro" id="IPR013780">
    <property type="entry name" value="Glyco_hydro_b"/>
</dbReference>
<evidence type="ECO:0000259" key="14">
    <source>
        <dbReference type="Pfam" id="PF08533"/>
    </source>
</evidence>
<feature type="binding site" evidence="11">
    <location>
        <position position="156"/>
    </location>
    <ligand>
        <name>Zn(2+)</name>
        <dbReference type="ChEBI" id="CHEBI:29105"/>
    </ligand>
</feature>
<evidence type="ECO:0000313" key="15">
    <source>
        <dbReference type="EMBL" id="BAJ63728.1"/>
    </source>
</evidence>
<evidence type="ECO:0000256" key="10">
    <source>
        <dbReference type="PIRSR" id="PIRSR001084-2"/>
    </source>
</evidence>
<dbReference type="InParanoid" id="E8N5L4"/>
<dbReference type="InterPro" id="IPR013739">
    <property type="entry name" value="Beta_galactosidase_C"/>
</dbReference>
<evidence type="ECO:0000256" key="2">
    <source>
        <dbReference type="ARBA" id="ARBA00005940"/>
    </source>
</evidence>
<comment type="similarity">
    <text evidence="2 8">Belongs to the glycosyl hydrolase 42 family.</text>
</comment>
<dbReference type="InterPro" id="IPR013738">
    <property type="entry name" value="Beta_galactosidase_Trimer"/>
</dbReference>
<dbReference type="HOGENOM" id="CLU_012430_1_0_0"/>
<keyword evidence="4 11" id="KW-0479">Metal-binding</keyword>
<dbReference type="Pfam" id="PF02449">
    <property type="entry name" value="Glyco_hydro_42"/>
    <property type="match status" value="1"/>
</dbReference>
<comment type="catalytic activity">
    <reaction evidence="1 8">
        <text>Hydrolysis of terminal non-reducing beta-D-galactose residues in beta-D-galactosides.</text>
        <dbReference type="EC" id="3.2.1.23"/>
    </reaction>
</comment>
<evidence type="ECO:0000256" key="1">
    <source>
        <dbReference type="ARBA" id="ARBA00001412"/>
    </source>
</evidence>
<dbReference type="GO" id="GO:0009341">
    <property type="term" value="C:beta-galactosidase complex"/>
    <property type="evidence" value="ECO:0007669"/>
    <property type="project" value="InterPro"/>
</dbReference>
<feature type="binding site" evidence="11">
    <location>
        <position position="158"/>
    </location>
    <ligand>
        <name>Zn(2+)</name>
        <dbReference type="ChEBI" id="CHEBI:29105"/>
    </ligand>
</feature>
<dbReference type="AlphaFoldDB" id="E8N5L4"/>
<dbReference type="PANTHER" id="PTHR36447:SF2">
    <property type="entry name" value="BETA-GALACTOSIDASE YESZ"/>
    <property type="match status" value="1"/>
</dbReference>
<evidence type="ECO:0000259" key="13">
    <source>
        <dbReference type="Pfam" id="PF08532"/>
    </source>
</evidence>
<dbReference type="eggNOG" id="COG1874">
    <property type="taxonomic scope" value="Bacteria"/>
</dbReference>
<keyword evidence="5 8" id="KW-0378">Hydrolase</keyword>
<dbReference type="PANTHER" id="PTHR36447">
    <property type="entry name" value="BETA-GALACTOSIDASE GANA"/>
    <property type="match status" value="1"/>
</dbReference>
<dbReference type="EC" id="3.2.1.23" evidence="3 8"/>
<dbReference type="Pfam" id="PF08533">
    <property type="entry name" value="Glyco_hydro_42C"/>
    <property type="match status" value="1"/>
</dbReference>
<feature type="binding site" evidence="10">
    <location>
        <position position="150"/>
    </location>
    <ligand>
        <name>substrate</name>
    </ligand>
</feature>
<dbReference type="Gene3D" id="3.20.20.80">
    <property type="entry name" value="Glycosidases"/>
    <property type="match status" value="1"/>
</dbReference>
<dbReference type="InterPro" id="IPR029062">
    <property type="entry name" value="Class_I_gatase-like"/>
</dbReference>
<dbReference type="Gene3D" id="2.60.40.1180">
    <property type="entry name" value="Golgi alpha-mannosidase II"/>
    <property type="match status" value="1"/>
</dbReference>
<evidence type="ECO:0000256" key="6">
    <source>
        <dbReference type="ARBA" id="ARBA00022833"/>
    </source>
</evidence>
<dbReference type="InterPro" id="IPR017853">
    <property type="entry name" value="GH"/>
</dbReference>
<dbReference type="Gene3D" id="3.40.50.880">
    <property type="match status" value="1"/>
</dbReference>
<accession>E8N5L4</accession>
<dbReference type="RefSeq" id="WP_013560107.1">
    <property type="nucleotide sequence ID" value="NC_014960.1"/>
</dbReference>
<dbReference type="FunCoup" id="E8N5L4">
    <property type="interactions" value="27"/>
</dbReference>
<feature type="binding site" evidence="10">
    <location>
        <position position="112"/>
    </location>
    <ligand>
        <name>substrate</name>
    </ligand>
</feature>